<dbReference type="PANTHER" id="PTHR11941">
    <property type="entry name" value="ENOYL-COA HYDRATASE-RELATED"/>
    <property type="match status" value="1"/>
</dbReference>
<dbReference type="Proteomes" id="UP000315677">
    <property type="component" value="Unassembled WGS sequence"/>
</dbReference>
<dbReference type="GO" id="GO:0016829">
    <property type="term" value="F:lyase activity"/>
    <property type="evidence" value="ECO:0007669"/>
    <property type="project" value="UniProtKB-KW"/>
</dbReference>
<reference evidence="5 6" key="1">
    <citation type="submission" date="2019-06" db="EMBL/GenBank/DDBJ databases">
        <title>Sequencing the genomes of 1000 actinobacteria strains.</title>
        <authorList>
            <person name="Klenk H.-P."/>
        </authorList>
    </citation>
    <scope>NUCLEOTIDE SEQUENCE [LARGE SCALE GENOMIC DNA]</scope>
    <source>
        <strain evidence="5 6">DSM 45301</strain>
    </source>
</reference>
<keyword evidence="3" id="KW-0456">Lyase</keyword>
<dbReference type="InterPro" id="IPR029045">
    <property type="entry name" value="ClpP/crotonase-like_dom_sf"/>
</dbReference>
<dbReference type="EMBL" id="VFPA01000005">
    <property type="protein sequence ID" value="TQM03980.1"/>
    <property type="molecule type" value="Genomic_DNA"/>
</dbReference>
<evidence type="ECO:0000313" key="5">
    <source>
        <dbReference type="EMBL" id="TQM03980.1"/>
    </source>
</evidence>
<dbReference type="InterPro" id="IPR018376">
    <property type="entry name" value="Enoyl-CoA_hyd/isom_CS"/>
</dbReference>
<comment type="similarity">
    <text evidence="1 4">Belongs to the enoyl-CoA hydratase/isomerase family.</text>
</comment>
<dbReference type="AlphaFoldDB" id="A0A543D3R7"/>
<keyword evidence="6" id="KW-1185">Reference proteome</keyword>
<organism evidence="5 6">
    <name type="scientific">Pseudonocardia kunmingensis</name>
    <dbReference type="NCBI Taxonomy" id="630975"/>
    <lineage>
        <taxon>Bacteria</taxon>
        <taxon>Bacillati</taxon>
        <taxon>Actinomycetota</taxon>
        <taxon>Actinomycetes</taxon>
        <taxon>Pseudonocardiales</taxon>
        <taxon>Pseudonocardiaceae</taxon>
        <taxon>Pseudonocardia</taxon>
    </lineage>
</organism>
<dbReference type="Gene3D" id="3.90.226.10">
    <property type="entry name" value="2-enoyl-CoA Hydratase, Chain A, domain 1"/>
    <property type="match status" value="1"/>
</dbReference>
<evidence type="ECO:0000256" key="4">
    <source>
        <dbReference type="RuleBase" id="RU003707"/>
    </source>
</evidence>
<dbReference type="RefSeq" id="WP_142061007.1">
    <property type="nucleotide sequence ID" value="NZ_VFPA01000005.1"/>
</dbReference>
<gene>
    <name evidence="5" type="ORF">FB558_7008</name>
</gene>
<proteinExistence type="inferred from homology"/>
<dbReference type="OrthoDB" id="341912at2"/>
<dbReference type="GO" id="GO:0006635">
    <property type="term" value="P:fatty acid beta-oxidation"/>
    <property type="evidence" value="ECO:0007669"/>
    <property type="project" value="TreeGrafter"/>
</dbReference>
<evidence type="ECO:0000256" key="1">
    <source>
        <dbReference type="ARBA" id="ARBA00005254"/>
    </source>
</evidence>
<dbReference type="PANTHER" id="PTHR11941:SF169">
    <property type="entry name" value="(7AS)-7A-METHYL-1,5-DIOXO-2,3,5,6,7,7A-HEXAHYDRO-1H-INDENE-CARBOXYL-COA HYDROLASE"/>
    <property type="match status" value="1"/>
</dbReference>
<dbReference type="PROSITE" id="PS00166">
    <property type="entry name" value="ENOYL_COA_HYDRATASE"/>
    <property type="match status" value="1"/>
</dbReference>
<dbReference type="InterPro" id="IPR001753">
    <property type="entry name" value="Enoyl-CoA_hydra/iso"/>
</dbReference>
<dbReference type="CDD" id="cd06558">
    <property type="entry name" value="crotonase-like"/>
    <property type="match status" value="1"/>
</dbReference>
<accession>A0A543D3R7</accession>
<protein>
    <submittedName>
        <fullName evidence="5">Enoyl-CoA hydratase</fullName>
    </submittedName>
</protein>
<name>A0A543D3R7_9PSEU</name>
<evidence type="ECO:0000256" key="3">
    <source>
        <dbReference type="ARBA" id="ARBA00023239"/>
    </source>
</evidence>
<evidence type="ECO:0000313" key="6">
    <source>
        <dbReference type="Proteomes" id="UP000315677"/>
    </source>
</evidence>
<evidence type="ECO:0000256" key="2">
    <source>
        <dbReference type="ARBA" id="ARBA00023098"/>
    </source>
</evidence>
<dbReference type="Pfam" id="PF00378">
    <property type="entry name" value="ECH_1"/>
    <property type="match status" value="1"/>
</dbReference>
<dbReference type="SUPFAM" id="SSF52096">
    <property type="entry name" value="ClpP/crotonase"/>
    <property type="match status" value="1"/>
</dbReference>
<comment type="caution">
    <text evidence="5">The sequence shown here is derived from an EMBL/GenBank/DDBJ whole genome shotgun (WGS) entry which is preliminary data.</text>
</comment>
<sequence>MTTATVDPELLQRGGLTLDVDGPRATITLVRPGALNAQTPLTWEALRSIGESLSAGPLSEQVRVVVVRGAGRAFSAGLDRRFFGEQEVDGLPGLAGIAALSDDDADATIAGFQSGFSWLREPGRVTVAAVQGHAIGAGFQLALACDLRVVADDVQFCMAETGLGIVPDLGGTYPLVHAVGYARSVEICLSGRRIGAEEAVATGLALRAVPAAELDVAVDALAASLVVAPPAAAAETLALLIGVADGADPAAALAAERAAQLRRLRALAAGEG</sequence>
<keyword evidence="2" id="KW-0443">Lipid metabolism</keyword>